<dbReference type="PROSITE" id="PS00470">
    <property type="entry name" value="IDH_IMDH"/>
    <property type="match status" value="1"/>
</dbReference>
<dbReference type="SMART" id="SM01329">
    <property type="entry name" value="Iso_dh"/>
    <property type="match status" value="1"/>
</dbReference>
<dbReference type="GO" id="GO:0000287">
    <property type="term" value="F:magnesium ion binding"/>
    <property type="evidence" value="ECO:0007669"/>
    <property type="project" value="InterPro"/>
</dbReference>
<name>A0A3N9WHH7_9ACTN</name>
<evidence type="ECO:0000313" key="9">
    <source>
        <dbReference type="Proteomes" id="UP000282312"/>
    </source>
</evidence>
<reference evidence="8 9" key="1">
    <citation type="submission" date="2018-05" db="EMBL/GenBank/DDBJ databases">
        <title>Micromonospora from Atacama Desert.</title>
        <authorList>
            <person name="Carro L."/>
            <person name="Goodfellow M."/>
            <person name="Klenk H.-P."/>
        </authorList>
    </citation>
    <scope>NUCLEOTIDE SEQUENCE [LARGE SCALE GENOMIC DNA]</scope>
    <source>
        <strain evidence="8 9">LB39</strain>
    </source>
</reference>
<dbReference type="PANTHER" id="PTHR43275:SF1">
    <property type="entry name" value="D-MALATE DEHYDROGENASE [DECARBOXYLATING]"/>
    <property type="match status" value="1"/>
</dbReference>
<feature type="domain" description="Isopropylmalate dehydrogenase-like" evidence="7">
    <location>
        <begin position="3"/>
        <end position="337"/>
    </location>
</feature>
<dbReference type="GO" id="GO:0051287">
    <property type="term" value="F:NAD binding"/>
    <property type="evidence" value="ECO:0007669"/>
    <property type="project" value="InterPro"/>
</dbReference>
<dbReference type="NCBIfam" id="NF002898">
    <property type="entry name" value="PRK03437.1"/>
    <property type="match status" value="1"/>
</dbReference>
<evidence type="ECO:0000313" key="8">
    <source>
        <dbReference type="EMBL" id="RQX00365.1"/>
    </source>
</evidence>
<evidence type="ECO:0000259" key="7">
    <source>
        <dbReference type="SMART" id="SM01329"/>
    </source>
</evidence>
<keyword evidence="4" id="KW-0560">Oxidoreductase</keyword>
<sequence length="343" mass="35891">MARIAVVAGDGIGPEVVAQARKVLDAVLPDVQATEYDLGAARWHRTGEVLPDSVLAELAGHDAILLGAVGDPTVPPGVLERGLLLKLRFAFDQYVNLRPSRLWPGVAGPLGNVKPGEVDLVVVREGTEGLYAGAGGSLHRDTPAEVATEESLNTRHGVERVIRDAFARAGRRERRKVTLVHKTNVLTHAGSLWARTFDAVAAEHPDVATEYQHVDAAAMFLVTQPQRYDVVVTDNLFGDILTDIAAAVTGGIGLAASGCINPEGAYPSMFEPVHGSAPDIAGQGIADPVAAVLSAALLLDQLGHSESAARVNAAVAAELASRVPGVTLRTEEVGDRLAAHVVA</sequence>
<dbReference type="AlphaFoldDB" id="A0A3N9WHH7"/>
<evidence type="ECO:0000256" key="4">
    <source>
        <dbReference type="ARBA" id="ARBA00023002"/>
    </source>
</evidence>
<dbReference type="PANTHER" id="PTHR43275">
    <property type="entry name" value="D-MALATE DEHYDROGENASE [DECARBOXYLATING]"/>
    <property type="match status" value="1"/>
</dbReference>
<evidence type="ECO:0000256" key="6">
    <source>
        <dbReference type="ARBA" id="ARBA00023211"/>
    </source>
</evidence>
<organism evidence="8 9">
    <name type="scientific">Micromonospora inaquosa</name>
    <dbReference type="NCBI Taxonomy" id="2203716"/>
    <lineage>
        <taxon>Bacteria</taxon>
        <taxon>Bacillati</taxon>
        <taxon>Actinomycetota</taxon>
        <taxon>Actinomycetes</taxon>
        <taxon>Micromonosporales</taxon>
        <taxon>Micromonosporaceae</taxon>
        <taxon>Micromonospora</taxon>
    </lineage>
</organism>
<dbReference type="EMBL" id="QGSZ01000245">
    <property type="protein sequence ID" value="RQX00365.1"/>
    <property type="molecule type" value="Genomic_DNA"/>
</dbReference>
<evidence type="ECO:0000256" key="5">
    <source>
        <dbReference type="ARBA" id="ARBA00023027"/>
    </source>
</evidence>
<dbReference type="SUPFAM" id="SSF53659">
    <property type="entry name" value="Isocitrate/Isopropylmalate dehydrogenase-like"/>
    <property type="match status" value="1"/>
</dbReference>
<comment type="cofactor">
    <cofactor evidence="1">
        <name>Mn(2+)</name>
        <dbReference type="ChEBI" id="CHEBI:29035"/>
    </cofactor>
</comment>
<dbReference type="Pfam" id="PF00180">
    <property type="entry name" value="Iso_dh"/>
    <property type="match status" value="1"/>
</dbReference>
<protein>
    <submittedName>
        <fullName evidence="8">3-isopropylmalate dehydrogenase</fullName>
    </submittedName>
</protein>
<dbReference type="Proteomes" id="UP000282312">
    <property type="component" value="Unassembled WGS sequence"/>
</dbReference>
<evidence type="ECO:0000256" key="2">
    <source>
        <dbReference type="ARBA" id="ARBA00001946"/>
    </source>
</evidence>
<dbReference type="InterPro" id="IPR024084">
    <property type="entry name" value="IsoPropMal-DH-like_dom"/>
</dbReference>
<evidence type="ECO:0000256" key="1">
    <source>
        <dbReference type="ARBA" id="ARBA00001936"/>
    </source>
</evidence>
<keyword evidence="6" id="KW-0464">Manganese</keyword>
<keyword evidence="3" id="KW-0479">Metal-binding</keyword>
<dbReference type="RefSeq" id="WP_124774445.1">
    <property type="nucleotide sequence ID" value="NZ_JBEZFR010000009.1"/>
</dbReference>
<keyword evidence="9" id="KW-1185">Reference proteome</keyword>
<dbReference type="GO" id="GO:0016616">
    <property type="term" value="F:oxidoreductase activity, acting on the CH-OH group of donors, NAD or NADP as acceptor"/>
    <property type="evidence" value="ECO:0007669"/>
    <property type="project" value="InterPro"/>
</dbReference>
<dbReference type="OrthoDB" id="5289857at2"/>
<dbReference type="InterPro" id="IPR050501">
    <property type="entry name" value="ICDH/IPMDH"/>
</dbReference>
<dbReference type="InterPro" id="IPR019818">
    <property type="entry name" value="IsoCit/isopropylmalate_DH_CS"/>
</dbReference>
<comment type="caution">
    <text evidence="8">The sequence shown here is derived from an EMBL/GenBank/DDBJ whole genome shotgun (WGS) entry which is preliminary data.</text>
</comment>
<proteinExistence type="predicted"/>
<dbReference type="Gene3D" id="3.40.718.10">
    <property type="entry name" value="Isopropylmalate Dehydrogenase"/>
    <property type="match status" value="1"/>
</dbReference>
<accession>A0A3N9WHH7</accession>
<comment type="cofactor">
    <cofactor evidence="2">
        <name>Mg(2+)</name>
        <dbReference type="ChEBI" id="CHEBI:18420"/>
    </cofactor>
</comment>
<evidence type="ECO:0000256" key="3">
    <source>
        <dbReference type="ARBA" id="ARBA00022723"/>
    </source>
</evidence>
<keyword evidence="5" id="KW-0520">NAD</keyword>
<gene>
    <name evidence="8" type="ORF">DLJ59_21600</name>
</gene>